<keyword evidence="6" id="KW-1185">Reference proteome</keyword>
<dbReference type="Proteomes" id="UP000294656">
    <property type="component" value="Unassembled WGS sequence"/>
</dbReference>
<reference evidence="5 6" key="1">
    <citation type="submission" date="2019-03" db="EMBL/GenBank/DDBJ databases">
        <title>Genomic Encyclopedia of Type Strains, Phase III (KMG-III): the genomes of soil and plant-associated and newly described type strains.</title>
        <authorList>
            <person name="Whitman W."/>
        </authorList>
    </citation>
    <scope>NUCLEOTIDE SEQUENCE [LARGE SCALE GENOMIC DNA]</scope>
    <source>
        <strain evidence="5 6">CECT 7378</strain>
    </source>
</reference>
<dbReference type="RefSeq" id="WP_133502549.1">
    <property type="nucleotide sequence ID" value="NZ_SNXC01000009.1"/>
</dbReference>
<dbReference type="PANTHER" id="PTHR42756">
    <property type="entry name" value="TRANSCRIPTIONAL REGULATOR, MARR"/>
    <property type="match status" value="1"/>
</dbReference>
<evidence type="ECO:0000259" key="4">
    <source>
        <dbReference type="PROSITE" id="PS50995"/>
    </source>
</evidence>
<dbReference type="PRINTS" id="PR00598">
    <property type="entry name" value="HTHMARR"/>
</dbReference>
<evidence type="ECO:0000256" key="3">
    <source>
        <dbReference type="ARBA" id="ARBA00023163"/>
    </source>
</evidence>
<keyword evidence="2" id="KW-0238">DNA-binding</keyword>
<comment type="caution">
    <text evidence="5">The sequence shown here is derived from an EMBL/GenBank/DDBJ whole genome shotgun (WGS) entry which is preliminary data.</text>
</comment>
<protein>
    <submittedName>
        <fullName evidence="5">Transcriptional regulator</fullName>
    </submittedName>
</protein>
<dbReference type="InterPro" id="IPR036388">
    <property type="entry name" value="WH-like_DNA-bd_sf"/>
</dbReference>
<dbReference type="SMART" id="SM00347">
    <property type="entry name" value="HTH_MARR"/>
    <property type="match status" value="1"/>
</dbReference>
<proteinExistence type="predicted"/>
<dbReference type="GO" id="GO:0003700">
    <property type="term" value="F:DNA-binding transcription factor activity"/>
    <property type="evidence" value="ECO:0007669"/>
    <property type="project" value="InterPro"/>
</dbReference>
<gene>
    <name evidence="5" type="ORF">DFP79_0696</name>
</gene>
<dbReference type="GO" id="GO:0003677">
    <property type="term" value="F:DNA binding"/>
    <property type="evidence" value="ECO:0007669"/>
    <property type="project" value="UniProtKB-KW"/>
</dbReference>
<dbReference type="InterPro" id="IPR000835">
    <property type="entry name" value="HTH_MarR-typ"/>
</dbReference>
<dbReference type="PROSITE" id="PS50995">
    <property type="entry name" value="HTH_MARR_2"/>
    <property type="match status" value="1"/>
</dbReference>
<dbReference type="Pfam" id="PF12802">
    <property type="entry name" value="MarR_2"/>
    <property type="match status" value="1"/>
</dbReference>
<dbReference type="AlphaFoldDB" id="A0A4R6MDD7"/>
<evidence type="ECO:0000256" key="2">
    <source>
        <dbReference type="ARBA" id="ARBA00023125"/>
    </source>
</evidence>
<dbReference type="Gene3D" id="1.10.10.10">
    <property type="entry name" value="Winged helix-like DNA-binding domain superfamily/Winged helix DNA-binding domain"/>
    <property type="match status" value="1"/>
</dbReference>
<dbReference type="OrthoDB" id="32523at2"/>
<keyword evidence="1" id="KW-0805">Transcription regulation</keyword>
<keyword evidence="3" id="KW-0804">Transcription</keyword>
<dbReference type="SUPFAM" id="SSF46785">
    <property type="entry name" value="Winged helix' DNA-binding domain"/>
    <property type="match status" value="1"/>
</dbReference>
<dbReference type="EMBL" id="SNXC01000009">
    <property type="protein sequence ID" value="TDO99708.1"/>
    <property type="molecule type" value="Genomic_DNA"/>
</dbReference>
<accession>A0A4R6MDD7</accession>
<organism evidence="5 6">
    <name type="scientific">Marinomonas balearica</name>
    <dbReference type="NCBI Taxonomy" id="491947"/>
    <lineage>
        <taxon>Bacteria</taxon>
        <taxon>Pseudomonadati</taxon>
        <taxon>Pseudomonadota</taxon>
        <taxon>Gammaproteobacteria</taxon>
        <taxon>Oceanospirillales</taxon>
        <taxon>Oceanospirillaceae</taxon>
        <taxon>Marinomonas</taxon>
    </lineage>
</organism>
<name>A0A4R6MDD7_9GAMM</name>
<dbReference type="InterPro" id="IPR036390">
    <property type="entry name" value="WH_DNA-bd_sf"/>
</dbReference>
<dbReference type="PANTHER" id="PTHR42756:SF1">
    <property type="entry name" value="TRANSCRIPTIONAL REPRESSOR OF EMRAB OPERON"/>
    <property type="match status" value="1"/>
</dbReference>
<feature type="domain" description="HTH marR-type" evidence="4">
    <location>
        <begin position="23"/>
        <end position="156"/>
    </location>
</feature>
<evidence type="ECO:0000256" key="1">
    <source>
        <dbReference type="ARBA" id="ARBA00023015"/>
    </source>
</evidence>
<evidence type="ECO:0000313" key="6">
    <source>
        <dbReference type="Proteomes" id="UP000294656"/>
    </source>
</evidence>
<sequence>MSDHVDFILHQWKKARPELDCSPMGAIGRLHRISKFLGSQIDDCITSFGISRLEFDILATLRRAESALTPTQLYKDTMLSSGAMSTRLDALEQRNLVVRLARKEDRRSCVVELTEEGKQLIDAVIEAHLANEKRLLEVFSKEEEEQLNSLLRKWLAQHESTL</sequence>
<evidence type="ECO:0000313" key="5">
    <source>
        <dbReference type="EMBL" id="TDO99708.1"/>
    </source>
</evidence>